<evidence type="ECO:0000313" key="1">
    <source>
        <dbReference type="EMBL" id="OAA31942.1"/>
    </source>
</evidence>
<sequence length="757" mass="86622">MLANKKLLLILGVLIAFISTFANNTGIDYLSNRFTKPEKYEKVNSKFSIANYLKIAENEYIALFIDPKTTSIRVLDKRTGYVWGDVIEKEEAYLSLNKSWNAIAKSAVLIEYFNERGIMAVKGSADKNAKRNFQILPDGVSFQVTFEDIDISLNFSIKIDKDSLIFRLNSEDISEKDKFSLGSIVFVPFLGSVPEDELDGYIFIPDGPGALIRYSKSSNYSNWFEKRVYGEDYSIENLTVPNDLRAKRPNDFLREEPKVLIPVFGIVHGVKQNALFGVINSGKEYAAVVAYPSGVLTDYNRAGIKFIYRQKYLQPTSRSGTGVQVVQKKKNNFDAELQIFFLTGDDADYVGMARYYKENFADELFGKPETENKKKILPLGLTVIASDIEKKLIGYNTKSITNVEQIKTIARKLKEENIDNLKIFVEGWQAGGIHGNKVGKLSFESKVGGKKGLISLLENSFQENYEVCLVDNVVKVGEKQINVNREVGINLSQSSIYKERDNKDLWLYRFYYLNPSLSSKYILEKSEKLTEIGFKNLALQEYGRSLYGDMRINREITREETLFMIEETLNKASKTLDLYFFSPNSYAWKYTKGILDIPMNNSQYLFETDTVPFLQILLSGNIEYYVPFMNNSFFSKTSILKAIEYGASPSFLVTWVDNYVIKDTPLWDYPSTKFEDWFMEIKRIYEEMSEALSPVIGSKIVDRKVLESGVVKVDYENGNSIIVNYTDKPYLYEELIVQPQSFLNFERKSINSGDDDL</sequence>
<protein>
    <submittedName>
        <fullName evidence="1">Uncharacterized protein</fullName>
    </submittedName>
</protein>
<dbReference type="Pfam" id="PF18952">
    <property type="entry name" value="DUF5696"/>
    <property type="match status" value="1"/>
</dbReference>
<proteinExistence type="predicted"/>
<organism evidence="1 2">
    <name type="scientific">Kosmotoga arenicorallina S304</name>
    <dbReference type="NCBI Taxonomy" id="1453497"/>
    <lineage>
        <taxon>Bacteria</taxon>
        <taxon>Thermotogati</taxon>
        <taxon>Thermotogota</taxon>
        <taxon>Thermotogae</taxon>
        <taxon>Kosmotogales</taxon>
        <taxon>Kosmotogaceae</taxon>
        <taxon>Kosmotoga</taxon>
    </lineage>
</organism>
<dbReference type="PATRIC" id="fig|1453497.3.peg.735"/>
<name>A0A176K4E7_9BACT</name>
<dbReference type="RefSeq" id="WP_201029919.1">
    <property type="nucleotide sequence ID" value="NZ_JFHK01000002.1"/>
</dbReference>
<accession>A0A176K4E7</accession>
<reference evidence="1 2" key="1">
    <citation type="submission" date="2014-02" db="EMBL/GenBank/DDBJ databases">
        <title>Kosmotoga genome sequencing.</title>
        <authorList>
            <person name="Pollo S.M."/>
            <person name="Charchuk R."/>
            <person name="Nesbo C.L."/>
        </authorList>
    </citation>
    <scope>NUCLEOTIDE SEQUENCE [LARGE SCALE GENOMIC DNA]</scope>
    <source>
        <strain evidence="1 2">S304</strain>
    </source>
</reference>
<dbReference type="EMBL" id="JFHK01000002">
    <property type="protein sequence ID" value="OAA31942.1"/>
    <property type="molecule type" value="Genomic_DNA"/>
</dbReference>
<dbReference type="STRING" id="1453497.AT15_03710"/>
<evidence type="ECO:0000313" key="2">
    <source>
        <dbReference type="Proteomes" id="UP000077339"/>
    </source>
</evidence>
<dbReference type="InterPro" id="IPR043751">
    <property type="entry name" value="DUF5696"/>
</dbReference>
<comment type="caution">
    <text evidence="1">The sequence shown here is derived from an EMBL/GenBank/DDBJ whole genome shotgun (WGS) entry which is preliminary data.</text>
</comment>
<gene>
    <name evidence="1" type="ORF">AT15_03710</name>
</gene>
<dbReference type="AlphaFoldDB" id="A0A176K4E7"/>
<keyword evidence="2" id="KW-1185">Reference proteome</keyword>
<dbReference type="Proteomes" id="UP000077339">
    <property type="component" value="Unassembled WGS sequence"/>
</dbReference>